<dbReference type="PANTHER" id="PTHR33087">
    <property type="entry name" value="OS07G0539200 PROTEIN"/>
    <property type="match status" value="1"/>
</dbReference>
<dbReference type="InterPro" id="IPR053253">
    <property type="entry name" value="Sex_diff_modulator"/>
</dbReference>
<sequence length="1023" mass="109823">MGVNRRAPSKVRSRIDSDGGHHGARGRLLGSNGGGWLETLKAKAGRNCYNCLSRGHCIADCRDPPRCLLCFRFGHKAARCYSPPPHASARRPALRSAAAAPVAPVSAAPRPAPTTAAASAAPHPAPAAAATQGAAAVSAVEQAAAAAAVPRPTQGASAVAAAADVAAASHRRAGGSAAWSTMEEDYALYHRIREERPSHVLAGARRTEAIREEEQAMVDFALLAVQVDARVRLESERVRAEAVRQFHVPPYDLGVRRLSAASFLLHFDGQHQRDSARRLGALRVGPVRLQLLPWMRQVGARAELSQFFYHVRLCIEGVPVHARRPETIASLLPKPSFVDDLDCDVEKPEEEECYCLWIWTSVPAAIATAGMLQIEEPVVLPQAGYAEGLMELGMPMGALRIEPAKTLDYDVLIHVDHVLDYSPQPLRSSQRSPESPISGHSEDQPDRQWPLSIPFPWRLGVQDGLTQRPELGRVSVHDRLGGRGRDRSPPRGGGSSGLGLRQVPPSGPHDLGAGFGGGRGFHQGSCSRHGGRHGGGQHRRRALQDDGSAWHWRPKSNSGQGGRRDAGFVAGMHGKPQAQVWRPRQNQNGNRVVQQFSSVADDSFLIGEREALMQRCVDPMEEEATWSSRPIPRQSAGLQRSVEPTAPNADLVRTDLLDGVHDLVGRLVEGRVHTTTGQEDLIGQEDQNTVAQDTVLLGTKQVATTESALRDAKHAGLTTGMDGFCGEHSAACDGKGASDDPAAAKTDAEHAGVVPLLRDQVTVLDMAAPSLPRDETQETAGEALITPEVYLVGDGQLLEPGAILGPNGSRGPAGYDEMIGRMIEEGAQADGLHGQMDGPAAAVTATRPMFDLNVQCNYPAEELQVQETSDAVEDMRQVLGQAEGRLNKESGGHKSFPRGMARYTIPLRKSLLCIPPARAKVQVPKKQVDADTVKTDKRGFKGKVKFGLSVDDQATVFLLKTCGIGHDAEEPNDEAQQQLGEKLACPLQENVVTNVRVAFGLPEVGGFDLLTPLLSEVNDAYDA</sequence>
<dbReference type="SMART" id="SM00343">
    <property type="entry name" value="ZnF_C2HC"/>
    <property type="match status" value="2"/>
</dbReference>
<feature type="domain" description="CCHC-type" evidence="2">
    <location>
        <begin position="66"/>
        <end position="82"/>
    </location>
</feature>
<feature type="compositionally biased region" description="Low complexity" evidence="1">
    <location>
        <begin position="423"/>
        <end position="436"/>
    </location>
</feature>
<dbReference type="EMBL" id="OZ075125">
    <property type="protein sequence ID" value="CAL4934038.1"/>
    <property type="molecule type" value="Genomic_DNA"/>
</dbReference>
<dbReference type="AlphaFoldDB" id="A0ABC8Y032"/>
<protein>
    <recommendedName>
        <fullName evidence="2">CCHC-type domain-containing protein</fullName>
    </recommendedName>
</protein>
<feature type="compositionally biased region" description="Basic and acidic residues" evidence="1">
    <location>
        <begin position="475"/>
        <end position="489"/>
    </location>
</feature>
<dbReference type="PANTHER" id="PTHR33087:SF21">
    <property type="entry name" value="OS03G0782100 PROTEIN"/>
    <property type="match status" value="1"/>
</dbReference>
<keyword evidence="4" id="KW-1185">Reference proteome</keyword>
<evidence type="ECO:0000256" key="1">
    <source>
        <dbReference type="SAM" id="MobiDB-lite"/>
    </source>
</evidence>
<name>A0ABC8Y032_9POAL</name>
<dbReference type="Proteomes" id="UP001497457">
    <property type="component" value="Chromosome 15b"/>
</dbReference>
<feature type="region of interest" description="Disordered" evidence="1">
    <location>
        <begin position="1"/>
        <end position="31"/>
    </location>
</feature>
<evidence type="ECO:0000313" key="4">
    <source>
        <dbReference type="Proteomes" id="UP001497457"/>
    </source>
</evidence>
<feature type="compositionally biased region" description="Basic residues" evidence="1">
    <location>
        <begin position="529"/>
        <end position="541"/>
    </location>
</feature>
<dbReference type="InterPro" id="IPR036875">
    <property type="entry name" value="Znf_CCHC_sf"/>
</dbReference>
<feature type="region of interest" description="Disordered" evidence="1">
    <location>
        <begin position="103"/>
        <end position="124"/>
    </location>
</feature>
<dbReference type="SUPFAM" id="SSF57756">
    <property type="entry name" value="Retrovirus zinc finger-like domains"/>
    <property type="match status" value="1"/>
</dbReference>
<accession>A0ABC8Y032</accession>
<feature type="region of interest" description="Disordered" evidence="1">
    <location>
        <begin position="464"/>
        <end position="577"/>
    </location>
</feature>
<dbReference type="Gene3D" id="4.10.60.10">
    <property type="entry name" value="Zinc finger, CCHC-type"/>
    <property type="match status" value="1"/>
</dbReference>
<dbReference type="InterPro" id="IPR001878">
    <property type="entry name" value="Znf_CCHC"/>
</dbReference>
<evidence type="ECO:0000313" key="3">
    <source>
        <dbReference type="EMBL" id="CAL4934038.1"/>
    </source>
</evidence>
<evidence type="ECO:0000259" key="2">
    <source>
        <dbReference type="SMART" id="SM00343"/>
    </source>
</evidence>
<organism evidence="3 4">
    <name type="scientific">Urochloa decumbens</name>
    <dbReference type="NCBI Taxonomy" id="240449"/>
    <lineage>
        <taxon>Eukaryota</taxon>
        <taxon>Viridiplantae</taxon>
        <taxon>Streptophyta</taxon>
        <taxon>Embryophyta</taxon>
        <taxon>Tracheophyta</taxon>
        <taxon>Spermatophyta</taxon>
        <taxon>Magnoliopsida</taxon>
        <taxon>Liliopsida</taxon>
        <taxon>Poales</taxon>
        <taxon>Poaceae</taxon>
        <taxon>PACMAD clade</taxon>
        <taxon>Panicoideae</taxon>
        <taxon>Panicodae</taxon>
        <taxon>Paniceae</taxon>
        <taxon>Melinidinae</taxon>
        <taxon>Urochloa</taxon>
    </lineage>
</organism>
<proteinExistence type="predicted"/>
<gene>
    <name evidence="3" type="ORF">URODEC1_LOCUS28452</name>
</gene>
<reference evidence="3 4" key="2">
    <citation type="submission" date="2024-10" db="EMBL/GenBank/DDBJ databases">
        <authorList>
            <person name="Ryan C."/>
        </authorList>
    </citation>
    <scope>NUCLEOTIDE SEQUENCE [LARGE SCALE GENOMIC DNA]</scope>
</reference>
<feature type="region of interest" description="Disordered" evidence="1">
    <location>
        <begin position="423"/>
        <end position="449"/>
    </location>
</feature>
<feature type="region of interest" description="Disordered" evidence="1">
    <location>
        <begin position="622"/>
        <end position="642"/>
    </location>
</feature>
<feature type="domain" description="CCHC-type" evidence="2">
    <location>
        <begin position="47"/>
        <end position="63"/>
    </location>
</feature>
<reference evidence="4" key="1">
    <citation type="submission" date="2024-06" db="EMBL/GenBank/DDBJ databases">
        <authorList>
            <person name="Ryan C."/>
        </authorList>
    </citation>
    <scope>NUCLEOTIDE SEQUENCE [LARGE SCALE GENOMIC DNA]</scope>
</reference>